<dbReference type="AlphaFoldDB" id="A0A920BSD7"/>
<evidence type="ECO:0000256" key="2">
    <source>
        <dbReference type="SAM" id="Phobius"/>
    </source>
</evidence>
<evidence type="ECO:0000256" key="1">
    <source>
        <dbReference type="SAM" id="Coils"/>
    </source>
</evidence>
<gene>
    <name evidence="4" type="primary">ytrI</name>
    <name evidence="4" type="ORF">J27TS8_01500</name>
</gene>
<dbReference type="RefSeq" id="WP_095307927.1">
    <property type="nucleotide sequence ID" value="NZ_BORC01000001.1"/>
</dbReference>
<evidence type="ECO:0000313" key="5">
    <source>
        <dbReference type="Proteomes" id="UP000682111"/>
    </source>
</evidence>
<evidence type="ECO:0000313" key="4">
    <source>
        <dbReference type="EMBL" id="GIN60157.1"/>
    </source>
</evidence>
<name>A0A920BSD7_9BACI</name>
<proteinExistence type="predicted"/>
<sequence>MRIPSYHQFQEWRRLLAGMAIGALISWLIFLFIFGEWMEDYSMEIKLQEEEIQDLKKEKEIWQEDVEKINKENEEKLTIQKIEVKILNHERYKLDSYSVHEIEESAKEDIRTLLTQNIETAFKSRDLIKRTIENRTFKAHEKRYRLKIKEIVFYTTLTVQVELQFDK</sequence>
<keyword evidence="5" id="KW-1185">Reference proteome</keyword>
<dbReference type="OrthoDB" id="2691164at2"/>
<dbReference type="Pfam" id="PF26347">
    <property type="entry name" value="YtrI_sporulation"/>
    <property type="match status" value="1"/>
</dbReference>
<keyword evidence="2" id="KW-1133">Transmembrane helix</keyword>
<organism evidence="4 5">
    <name type="scientific">Robertmurraya siralis</name>
    <dbReference type="NCBI Taxonomy" id="77777"/>
    <lineage>
        <taxon>Bacteria</taxon>
        <taxon>Bacillati</taxon>
        <taxon>Bacillota</taxon>
        <taxon>Bacilli</taxon>
        <taxon>Bacillales</taxon>
        <taxon>Bacillaceae</taxon>
        <taxon>Robertmurraya</taxon>
    </lineage>
</organism>
<dbReference type="InterPro" id="IPR048198">
    <property type="entry name" value="YtrI"/>
</dbReference>
<dbReference type="NCBIfam" id="NF041479">
    <property type="entry name" value="spor_membprot_YtrI"/>
    <property type="match status" value="1"/>
</dbReference>
<protein>
    <submittedName>
        <fullName evidence="4">Sporulation membrane protein YtrI</fullName>
    </submittedName>
</protein>
<comment type="caution">
    <text evidence="4">The sequence shown here is derived from an EMBL/GenBank/DDBJ whole genome shotgun (WGS) entry which is preliminary data.</text>
</comment>
<reference evidence="4" key="1">
    <citation type="submission" date="2021-03" db="EMBL/GenBank/DDBJ databases">
        <title>Antimicrobial resistance genes in bacteria isolated from Japanese honey, and their potential for conferring macrolide and lincosamide resistance in the American foulbrood pathogen Paenibacillus larvae.</title>
        <authorList>
            <person name="Okamoto M."/>
            <person name="Kumagai M."/>
            <person name="Kanamori H."/>
            <person name="Takamatsu D."/>
        </authorList>
    </citation>
    <scope>NUCLEOTIDE SEQUENCE</scope>
    <source>
        <strain evidence="4">J27TS8</strain>
    </source>
</reference>
<feature type="domain" description="Sporulation membrane protein YtrI C-terminal" evidence="3">
    <location>
        <begin position="80"/>
        <end position="163"/>
    </location>
</feature>
<dbReference type="Proteomes" id="UP000682111">
    <property type="component" value="Unassembled WGS sequence"/>
</dbReference>
<dbReference type="EMBL" id="BORC01000001">
    <property type="protein sequence ID" value="GIN60157.1"/>
    <property type="molecule type" value="Genomic_DNA"/>
</dbReference>
<feature type="transmembrane region" description="Helical" evidence="2">
    <location>
        <begin position="15"/>
        <end position="34"/>
    </location>
</feature>
<dbReference type="InterPro" id="IPR058620">
    <property type="entry name" value="YtrI_C"/>
</dbReference>
<keyword evidence="2" id="KW-0812">Transmembrane</keyword>
<keyword evidence="1" id="KW-0175">Coiled coil</keyword>
<feature type="coiled-coil region" evidence="1">
    <location>
        <begin position="38"/>
        <end position="72"/>
    </location>
</feature>
<accession>A0A920BSD7</accession>
<keyword evidence="2" id="KW-0472">Membrane</keyword>
<evidence type="ECO:0000259" key="3">
    <source>
        <dbReference type="Pfam" id="PF26347"/>
    </source>
</evidence>